<evidence type="ECO:0000259" key="7">
    <source>
        <dbReference type="Pfam" id="PF21570"/>
    </source>
</evidence>
<comment type="caution">
    <text evidence="9">The sequence shown here is derived from an EMBL/GenBank/DDBJ whole genome shotgun (WGS) entry which is preliminary data.</text>
</comment>
<comment type="cofactor">
    <cofactor evidence="1">
        <name>NAD(+)</name>
        <dbReference type="ChEBI" id="CHEBI:57540"/>
    </cofactor>
</comment>
<dbReference type="Pfam" id="PF21570">
    <property type="entry name" value="ArgZ-like_C_2nd"/>
    <property type="match status" value="1"/>
</dbReference>
<dbReference type="CDD" id="cd12144">
    <property type="entry name" value="SDH_N_domain"/>
    <property type="match status" value="1"/>
</dbReference>
<evidence type="ECO:0000256" key="5">
    <source>
        <dbReference type="ARBA" id="ARBA00066346"/>
    </source>
</evidence>
<dbReference type="Pfam" id="PF21571">
    <property type="entry name" value="ArgZ-like_C_1st"/>
    <property type="match status" value="1"/>
</dbReference>
<dbReference type="EC" id="4.3.1.12" evidence="5"/>
<dbReference type="GO" id="GO:0008473">
    <property type="term" value="F:ornithine cyclodeaminase activity"/>
    <property type="evidence" value="ECO:0007669"/>
    <property type="project" value="UniProtKB-EC"/>
</dbReference>
<dbReference type="EMBL" id="LNQE01001181">
    <property type="protein sequence ID" value="KUG20529.1"/>
    <property type="molecule type" value="Genomic_DNA"/>
</dbReference>
<feature type="domain" description="Arginine dihydrolase ArgZ/ArgE-like C-terminal first subdomain" evidence="8">
    <location>
        <begin position="176"/>
        <end position="258"/>
    </location>
</feature>
<feature type="domain" description="Arginine dihydrolase ArgZ/ArgE-like C-terminal second subdomain" evidence="7">
    <location>
        <begin position="260"/>
        <end position="471"/>
    </location>
</feature>
<dbReference type="InterPro" id="IPR005239">
    <property type="entry name" value="ArgZ/ArgE-like"/>
</dbReference>
<evidence type="ECO:0000259" key="6">
    <source>
        <dbReference type="Pfam" id="PF04455"/>
    </source>
</evidence>
<dbReference type="InterPro" id="IPR048964">
    <property type="entry name" value="ArgZ/ArgE-like_C_1st"/>
</dbReference>
<proteinExistence type="predicted"/>
<dbReference type="GO" id="GO:0000166">
    <property type="term" value="F:nucleotide binding"/>
    <property type="evidence" value="ECO:0007669"/>
    <property type="project" value="UniProtKB-KW"/>
</dbReference>
<sequence length="485" mass="53133">MSKYVSSVQSWHALSRHFRGILPKGYPGQTDIHGRRQGIRAPRARWDSGKNLPELNVFSGETLLSEYHRHIHMDMSREIELEGHIIDSGVMTLVFDKIMDMGGEFEIIVFNVGKHKKDPSYARLRVTAPDDRLLTALMSELHRLGARSPEIQDVTLLPAEGDCIVPKGFYSTTNHPTFVKYEGKWLPVENIEMDCLIVVDEESRRAMCTPLSKLKAGDSVVIGELGVRVIYPERPRKVSTFEFMHGTVSSERPSETIIANIASEILRLKKKGMKIGLVGGPAIVHTGAAESLAEIIRGGYIDVLFAGNALATHDIEYNLFGTSLGMDIRTGTLVTGGHKNHIYAISEIMRAGCIKNAVEQGVITGGIMYECVRNNVPYLLAGSIRDDGPLPDVVTDVLQAQDDIRAHVQQIGMVLMVSTLLHSIAVGNCLPSYVKTICVDINPASVTKLMDRGTMQAIGVVSDAGTFLPLLAKHLREQSGISASG</sequence>
<reference evidence="9" key="1">
    <citation type="journal article" date="2015" name="Proc. Natl. Acad. Sci. U.S.A.">
        <title>Networks of energetic and metabolic interactions define dynamics in microbial communities.</title>
        <authorList>
            <person name="Embree M."/>
            <person name="Liu J.K."/>
            <person name="Al-Bassam M.M."/>
            <person name="Zengler K."/>
        </authorList>
    </citation>
    <scope>NUCLEOTIDE SEQUENCE</scope>
</reference>
<name>A0A0W8FIC4_9ZZZZ</name>
<evidence type="ECO:0000256" key="1">
    <source>
        <dbReference type="ARBA" id="ARBA00001911"/>
    </source>
</evidence>
<evidence type="ECO:0000256" key="3">
    <source>
        <dbReference type="ARBA" id="ARBA00023027"/>
    </source>
</evidence>
<keyword evidence="2" id="KW-0547">Nucleotide-binding</keyword>
<dbReference type="InterPro" id="IPR048963">
    <property type="entry name" value="ArgZ/ArgE-like_C_2nd"/>
</dbReference>
<protein>
    <recommendedName>
        <fullName evidence="5">ornithine cyclodeaminase</fullName>
        <ecNumber evidence="5">4.3.1.12</ecNumber>
    </recommendedName>
</protein>
<dbReference type="NCBIfam" id="TIGR00300">
    <property type="entry name" value="TIGR00300 family protein"/>
    <property type="match status" value="1"/>
</dbReference>
<dbReference type="Gene3D" id="2.40.420.10">
    <property type="entry name" value="conserved putative lor/sdh protein from methanococcus maripaludis s2 domain"/>
    <property type="match status" value="1"/>
</dbReference>
<dbReference type="Pfam" id="PF04455">
    <property type="entry name" value="Saccharop_dh_N"/>
    <property type="match status" value="1"/>
</dbReference>
<organism evidence="9">
    <name type="scientific">hydrocarbon metagenome</name>
    <dbReference type="NCBI Taxonomy" id="938273"/>
    <lineage>
        <taxon>unclassified sequences</taxon>
        <taxon>metagenomes</taxon>
        <taxon>ecological metagenomes</taxon>
    </lineage>
</organism>
<evidence type="ECO:0000256" key="2">
    <source>
        <dbReference type="ARBA" id="ARBA00022741"/>
    </source>
</evidence>
<accession>A0A0W8FIC4</accession>
<evidence type="ECO:0000259" key="8">
    <source>
        <dbReference type="Pfam" id="PF21571"/>
    </source>
</evidence>
<dbReference type="InterPro" id="IPR007545">
    <property type="entry name" value="LOR/SDH_bifunc_enz_cons_dom"/>
</dbReference>
<gene>
    <name evidence="9" type="ORF">ASZ90_009729</name>
</gene>
<keyword evidence="3" id="KW-0520">NAD</keyword>
<dbReference type="AlphaFoldDB" id="A0A0W8FIC4"/>
<dbReference type="Gene3D" id="3.40.50.10690">
    <property type="entry name" value="putative lor/sdh protein like domains"/>
    <property type="match status" value="1"/>
</dbReference>
<feature type="domain" description="LOR/SDH bifunctional enzyme conserved" evidence="6">
    <location>
        <begin position="76"/>
        <end position="175"/>
    </location>
</feature>
<evidence type="ECO:0000256" key="4">
    <source>
        <dbReference type="ARBA" id="ARBA00023239"/>
    </source>
</evidence>
<keyword evidence="4" id="KW-0456">Lyase</keyword>
<evidence type="ECO:0000313" key="9">
    <source>
        <dbReference type="EMBL" id="KUG20529.1"/>
    </source>
</evidence>